<accession>A0ACB7WX19</accession>
<dbReference type="EMBL" id="CM037152">
    <property type="protein sequence ID" value="KAH7832916.1"/>
    <property type="molecule type" value="Genomic_DNA"/>
</dbReference>
<evidence type="ECO:0000313" key="1">
    <source>
        <dbReference type="EMBL" id="KAH7832916.1"/>
    </source>
</evidence>
<gene>
    <name evidence="1" type="ORF">Vadar_001304</name>
</gene>
<evidence type="ECO:0000313" key="2">
    <source>
        <dbReference type="Proteomes" id="UP000828048"/>
    </source>
</evidence>
<dbReference type="Proteomes" id="UP000828048">
    <property type="component" value="Chromosome 2"/>
</dbReference>
<sequence>MSSRESESRVIVYFDLVEGKFKEVPPPSSWNGDGKMNLVVLGGFLCMYGDIVAKQIEVYAMKEYGKKESWTRLFAIPCAIERGVPSSTYVTPLCLTKKGQVLVSVKGMGIGIYDPKDGTFMSTDSIREESCFTQWLVVKFLEQHQEKHEEQVGS</sequence>
<organism evidence="1 2">
    <name type="scientific">Vaccinium darrowii</name>
    <dbReference type="NCBI Taxonomy" id="229202"/>
    <lineage>
        <taxon>Eukaryota</taxon>
        <taxon>Viridiplantae</taxon>
        <taxon>Streptophyta</taxon>
        <taxon>Embryophyta</taxon>
        <taxon>Tracheophyta</taxon>
        <taxon>Spermatophyta</taxon>
        <taxon>Magnoliopsida</taxon>
        <taxon>eudicotyledons</taxon>
        <taxon>Gunneridae</taxon>
        <taxon>Pentapetalae</taxon>
        <taxon>asterids</taxon>
        <taxon>Ericales</taxon>
        <taxon>Ericaceae</taxon>
        <taxon>Vaccinioideae</taxon>
        <taxon>Vaccinieae</taxon>
        <taxon>Vaccinium</taxon>
    </lineage>
</organism>
<reference evidence="1 2" key="1">
    <citation type="journal article" date="2021" name="Hortic Res">
        <title>High-quality reference genome and annotation aids understanding of berry development for evergreen blueberry (Vaccinium darrowii).</title>
        <authorList>
            <person name="Yu J."/>
            <person name="Hulse-Kemp A.M."/>
            <person name="Babiker E."/>
            <person name="Staton M."/>
        </authorList>
    </citation>
    <scope>NUCLEOTIDE SEQUENCE [LARGE SCALE GENOMIC DNA]</scope>
    <source>
        <strain evidence="2">cv. NJ 8807/NJ 8810</strain>
        <tissue evidence="1">Young leaf</tissue>
    </source>
</reference>
<comment type="caution">
    <text evidence="1">The sequence shown here is derived from an EMBL/GenBank/DDBJ whole genome shotgun (WGS) entry which is preliminary data.</text>
</comment>
<protein>
    <submittedName>
        <fullName evidence="1">Uncharacterized protein</fullName>
    </submittedName>
</protein>
<proteinExistence type="predicted"/>
<name>A0ACB7WX19_9ERIC</name>
<keyword evidence="2" id="KW-1185">Reference proteome</keyword>